<organism evidence="1 2">
    <name type="scientific">Clostridium scatologenes</name>
    <dbReference type="NCBI Taxonomy" id="1548"/>
    <lineage>
        <taxon>Bacteria</taxon>
        <taxon>Bacillati</taxon>
        <taxon>Bacillota</taxon>
        <taxon>Clostridia</taxon>
        <taxon>Eubacteriales</taxon>
        <taxon>Clostridiaceae</taxon>
        <taxon>Clostridium</taxon>
    </lineage>
</organism>
<dbReference type="STRING" id="1548.CSCA_1373"/>
<sequence>MKDLIPTEFKNKTIKSTELVEVVNQFRKAEGNKTELRHDNFMDKIKKEIETLEKLDVPAALNFKVGVYLDKNNQSRPCFELNRDGMLQMLNSESTYVRYKTIEYINMLEDKLKQPKPTCIEDVLIQSLQEMKDVKKRLDGVEKTAIENKQEVQAIRDTITLSSVSWRKDTSSLINKMALNLGGYEHIRVIREESYKLLNERMGVDVKIRLTNKRRRMADEGVCKSKRDKLTVLDVIQDDKKLIEGYVAIIKEMTIKYKAA</sequence>
<dbReference type="Pfam" id="PF09669">
    <property type="entry name" value="Phage_pRha"/>
    <property type="match status" value="1"/>
</dbReference>
<evidence type="ECO:0000313" key="1">
    <source>
        <dbReference type="EMBL" id="AKA68498.1"/>
    </source>
</evidence>
<dbReference type="AlphaFoldDB" id="A0A0E3JMU2"/>
<keyword evidence="2" id="KW-1185">Reference proteome</keyword>
<dbReference type="EMBL" id="CP009933">
    <property type="protein sequence ID" value="AKA68498.1"/>
    <property type="molecule type" value="Genomic_DNA"/>
</dbReference>
<dbReference type="KEGG" id="csq:CSCA_1373"/>
<name>A0A0E3JMU2_CLOSL</name>
<dbReference type="Proteomes" id="UP000033115">
    <property type="component" value="Chromosome"/>
</dbReference>
<accession>A0A0E3JMU2</accession>
<gene>
    <name evidence="1" type="ORF">CSCA_1373</name>
</gene>
<dbReference type="RefSeq" id="WP_029159934.1">
    <property type="nucleotide sequence ID" value="NZ_CP009933.1"/>
</dbReference>
<evidence type="ECO:0000313" key="2">
    <source>
        <dbReference type="Proteomes" id="UP000033115"/>
    </source>
</evidence>
<reference evidence="1 2" key="1">
    <citation type="journal article" date="2015" name="J. Biotechnol.">
        <title>Complete genome sequence of a malodorant-producing acetogen, Clostridium scatologenes ATCC 25775(T).</title>
        <authorList>
            <person name="Zhu Z."/>
            <person name="Guo T."/>
            <person name="Zheng H."/>
            <person name="Song T."/>
            <person name="Ouyang P."/>
            <person name="Xie J."/>
        </authorList>
    </citation>
    <scope>NUCLEOTIDE SEQUENCE [LARGE SCALE GENOMIC DNA]</scope>
    <source>
        <strain evidence="1 2">ATCC 25775</strain>
    </source>
</reference>
<protein>
    <submittedName>
        <fullName evidence="1">Phage regulatory protein</fullName>
    </submittedName>
</protein>
<dbReference type="HOGENOM" id="CLU_046670_2_2_9"/>
<dbReference type="InterPro" id="IPR014054">
    <property type="entry name" value="Phage_regulatory_Rha"/>
</dbReference>
<proteinExistence type="predicted"/>